<keyword evidence="1" id="KW-0175">Coiled coil</keyword>
<reference evidence="3 4" key="2">
    <citation type="submission" date="2024-07" db="EMBL/GenBank/DDBJ databases">
        <authorList>
            <person name="Akdeniz Z."/>
        </authorList>
    </citation>
    <scope>NUCLEOTIDE SEQUENCE [LARGE SCALE GENOMIC DNA]</scope>
</reference>
<evidence type="ECO:0000313" key="2">
    <source>
        <dbReference type="EMBL" id="CAI9961062.1"/>
    </source>
</evidence>
<proteinExistence type="predicted"/>
<evidence type="ECO:0000313" key="4">
    <source>
        <dbReference type="Proteomes" id="UP001642409"/>
    </source>
</evidence>
<organism evidence="2">
    <name type="scientific">Hexamita inflata</name>
    <dbReference type="NCBI Taxonomy" id="28002"/>
    <lineage>
        <taxon>Eukaryota</taxon>
        <taxon>Metamonada</taxon>
        <taxon>Diplomonadida</taxon>
        <taxon>Hexamitidae</taxon>
        <taxon>Hexamitinae</taxon>
        <taxon>Hexamita</taxon>
    </lineage>
</organism>
<reference evidence="2" key="1">
    <citation type="submission" date="2023-06" db="EMBL/GenBank/DDBJ databases">
        <authorList>
            <person name="Kurt Z."/>
        </authorList>
    </citation>
    <scope>NUCLEOTIDE SEQUENCE</scope>
</reference>
<accession>A0AA86UQR9</accession>
<dbReference type="EMBL" id="CATOUU010000937">
    <property type="protein sequence ID" value="CAI9961062.1"/>
    <property type="molecule type" value="Genomic_DNA"/>
</dbReference>
<protein>
    <submittedName>
        <fullName evidence="3">Hypothetical_protein</fullName>
    </submittedName>
</protein>
<gene>
    <name evidence="3" type="ORF">HINF_LOCUS14196</name>
    <name evidence="2" type="ORF">HINF_LOCUS48707</name>
</gene>
<dbReference type="AlphaFoldDB" id="A0AA86UQR9"/>
<evidence type="ECO:0000256" key="1">
    <source>
        <dbReference type="SAM" id="Coils"/>
    </source>
</evidence>
<feature type="coiled-coil region" evidence="1">
    <location>
        <begin position="111"/>
        <end position="138"/>
    </location>
</feature>
<sequence>MSIPYQPQIEAILAKLEQTIQVPCKIFDDTTDQLLIQCNALQELYIQLLDDSSMDAKSQRSIIQQVYQVVGPIEQKYKQMEFFERLCEMIESAVIQLEEIVQNKTKSLFKRQLTEIELKDRKNNIQNLIKEAQNFLQLRGIKSTPTIKSEPAVSIVTEQKEVQKEAEVPIVLSVSPKVEEVKKVEQKVTQIKGIVIQAEDESDE</sequence>
<dbReference type="Proteomes" id="UP001642409">
    <property type="component" value="Unassembled WGS sequence"/>
</dbReference>
<dbReference type="EMBL" id="CAXDID020000033">
    <property type="protein sequence ID" value="CAL5995744.1"/>
    <property type="molecule type" value="Genomic_DNA"/>
</dbReference>
<name>A0AA86UQR9_9EUKA</name>
<evidence type="ECO:0000313" key="3">
    <source>
        <dbReference type="EMBL" id="CAL5995744.1"/>
    </source>
</evidence>
<keyword evidence="4" id="KW-1185">Reference proteome</keyword>
<comment type="caution">
    <text evidence="2">The sequence shown here is derived from an EMBL/GenBank/DDBJ whole genome shotgun (WGS) entry which is preliminary data.</text>
</comment>